<gene>
    <name evidence="2" type="ORF">SCLCIDRAFT_56079</name>
</gene>
<evidence type="ECO:0008006" key="4">
    <source>
        <dbReference type="Google" id="ProtNLM"/>
    </source>
</evidence>
<evidence type="ECO:0000313" key="2">
    <source>
        <dbReference type="EMBL" id="KIM64233.1"/>
    </source>
</evidence>
<dbReference type="Proteomes" id="UP000053989">
    <property type="component" value="Unassembled WGS sequence"/>
</dbReference>
<reference evidence="2 3" key="1">
    <citation type="submission" date="2014-04" db="EMBL/GenBank/DDBJ databases">
        <authorList>
            <consortium name="DOE Joint Genome Institute"/>
            <person name="Kuo A."/>
            <person name="Kohler A."/>
            <person name="Nagy L.G."/>
            <person name="Floudas D."/>
            <person name="Copeland A."/>
            <person name="Barry K.W."/>
            <person name="Cichocki N."/>
            <person name="Veneault-Fourrey C."/>
            <person name="LaButti K."/>
            <person name="Lindquist E.A."/>
            <person name="Lipzen A."/>
            <person name="Lundell T."/>
            <person name="Morin E."/>
            <person name="Murat C."/>
            <person name="Sun H."/>
            <person name="Tunlid A."/>
            <person name="Henrissat B."/>
            <person name="Grigoriev I.V."/>
            <person name="Hibbett D.S."/>
            <person name="Martin F."/>
            <person name="Nordberg H.P."/>
            <person name="Cantor M.N."/>
            <person name="Hua S.X."/>
        </authorList>
    </citation>
    <scope>NUCLEOTIDE SEQUENCE [LARGE SCALE GENOMIC DNA]</scope>
    <source>
        <strain evidence="2 3">Foug A</strain>
    </source>
</reference>
<dbReference type="OrthoDB" id="2689137at2759"/>
<proteinExistence type="predicted"/>
<dbReference type="STRING" id="1036808.A0A0C2ZRT1"/>
<dbReference type="InParanoid" id="A0A0C2ZRT1"/>
<feature type="non-terminal residue" evidence="2">
    <location>
        <position position="1"/>
    </location>
</feature>
<reference evidence="3" key="2">
    <citation type="submission" date="2015-01" db="EMBL/GenBank/DDBJ databases">
        <title>Evolutionary Origins and Diversification of the Mycorrhizal Mutualists.</title>
        <authorList>
            <consortium name="DOE Joint Genome Institute"/>
            <consortium name="Mycorrhizal Genomics Consortium"/>
            <person name="Kohler A."/>
            <person name="Kuo A."/>
            <person name="Nagy L.G."/>
            <person name="Floudas D."/>
            <person name="Copeland A."/>
            <person name="Barry K.W."/>
            <person name="Cichocki N."/>
            <person name="Veneault-Fourrey C."/>
            <person name="LaButti K."/>
            <person name="Lindquist E.A."/>
            <person name="Lipzen A."/>
            <person name="Lundell T."/>
            <person name="Morin E."/>
            <person name="Murat C."/>
            <person name="Riley R."/>
            <person name="Ohm R."/>
            <person name="Sun H."/>
            <person name="Tunlid A."/>
            <person name="Henrissat B."/>
            <person name="Grigoriev I.V."/>
            <person name="Hibbett D.S."/>
            <person name="Martin F."/>
        </authorList>
    </citation>
    <scope>NUCLEOTIDE SEQUENCE [LARGE SCALE GENOMIC DNA]</scope>
    <source>
        <strain evidence="3">Foug A</strain>
    </source>
</reference>
<accession>A0A0C2ZRT1</accession>
<dbReference type="SUPFAM" id="SSF53098">
    <property type="entry name" value="Ribonuclease H-like"/>
    <property type="match status" value="1"/>
</dbReference>
<dbReference type="AlphaFoldDB" id="A0A0C2ZRT1"/>
<organism evidence="2 3">
    <name type="scientific">Scleroderma citrinum Foug A</name>
    <dbReference type="NCBI Taxonomy" id="1036808"/>
    <lineage>
        <taxon>Eukaryota</taxon>
        <taxon>Fungi</taxon>
        <taxon>Dikarya</taxon>
        <taxon>Basidiomycota</taxon>
        <taxon>Agaricomycotina</taxon>
        <taxon>Agaricomycetes</taxon>
        <taxon>Agaricomycetidae</taxon>
        <taxon>Boletales</taxon>
        <taxon>Sclerodermatineae</taxon>
        <taxon>Sclerodermataceae</taxon>
        <taxon>Scleroderma</taxon>
    </lineage>
</organism>
<name>A0A0C2ZRT1_9AGAM</name>
<evidence type="ECO:0000256" key="1">
    <source>
        <dbReference type="SAM" id="MobiDB-lite"/>
    </source>
</evidence>
<sequence length="273" mass="31352">FFTQVNRVKQHLEPLAIAANATQSNCARLDVVLVTLVILYHKFCDSTLNPSICDAARKSLEKRWKKADQDIFLLAVILNPYLRVSCFAERSPYRNFSNVWRLCQKVFLRLYATEPNLEFRSTLQEYVSEIGGWSALDMGLDQYTEQAKREDQNMNLIHIWRNMDQIRIGLHDMRSLTNNGRSGFIRLAIHILSIVPNSAATERLFSQFGIIHSKLHNRLSVEKVRKQALVRSDTITRHGFLRGAKRKFIEIDEDDAPPQNSNSRTSIACSTAT</sequence>
<evidence type="ECO:0000313" key="3">
    <source>
        <dbReference type="Proteomes" id="UP000053989"/>
    </source>
</evidence>
<feature type="compositionally biased region" description="Polar residues" evidence="1">
    <location>
        <begin position="258"/>
        <end position="273"/>
    </location>
</feature>
<keyword evidence="3" id="KW-1185">Reference proteome</keyword>
<dbReference type="InterPro" id="IPR012337">
    <property type="entry name" value="RNaseH-like_sf"/>
</dbReference>
<protein>
    <recommendedName>
        <fullName evidence="4">HAT C-terminal dimerisation domain-containing protein</fullName>
    </recommendedName>
</protein>
<feature type="non-terminal residue" evidence="2">
    <location>
        <position position="273"/>
    </location>
</feature>
<dbReference type="EMBL" id="KN822029">
    <property type="protein sequence ID" value="KIM64233.1"/>
    <property type="molecule type" value="Genomic_DNA"/>
</dbReference>
<feature type="region of interest" description="Disordered" evidence="1">
    <location>
        <begin position="251"/>
        <end position="273"/>
    </location>
</feature>
<dbReference type="HOGENOM" id="CLU_080325_0_0_1"/>